<evidence type="ECO:0000313" key="1">
    <source>
        <dbReference type="EMBL" id="MAA30023.1"/>
    </source>
</evidence>
<organism evidence="1">
    <name type="scientific">Ornithodoros erraticus</name>
    <name type="common">European soft tick</name>
    <name type="synonym">Alectorobius erraticus</name>
    <dbReference type="NCBI Taxonomy" id="265619"/>
    <lineage>
        <taxon>Eukaryota</taxon>
        <taxon>Metazoa</taxon>
        <taxon>Ecdysozoa</taxon>
        <taxon>Arthropoda</taxon>
        <taxon>Chelicerata</taxon>
        <taxon>Arachnida</taxon>
        <taxon>Acari</taxon>
        <taxon>Parasitiformes</taxon>
        <taxon>Ixodida</taxon>
        <taxon>Ixodoidea</taxon>
        <taxon>Argasidae</taxon>
        <taxon>Ornithodorinae</taxon>
        <taxon>Ornithodoros</taxon>
    </lineage>
</organism>
<sequence>MYRSESKSLAMLCQHATIWVVSNRWHTCAFLELTPEAAVYIKCTHSTRYVSKTVKKCMICCSSVEYTRNSTWSVPKIVQHTSFDGLLLGHPRHAQPHDIIS</sequence>
<accession>A0A293LMS0</accession>
<proteinExistence type="predicted"/>
<dbReference type="EMBL" id="GFWV01005293">
    <property type="protein sequence ID" value="MAA30023.1"/>
    <property type="molecule type" value="Transcribed_RNA"/>
</dbReference>
<reference evidence="1" key="1">
    <citation type="submission" date="2017-08" db="EMBL/GenBank/DDBJ databases">
        <title>Ornithodoros erraticus midgut genes differentially expressed after blood feeding.</title>
        <authorList>
            <person name="Oleaga A."/>
        </authorList>
    </citation>
    <scope>NUCLEOTIDE SEQUENCE</scope>
    <source>
        <strain evidence="1">Female</strain>
        <tissue evidence="1">Gut</tissue>
    </source>
</reference>
<name>A0A293LMS0_ORNER</name>
<dbReference type="AlphaFoldDB" id="A0A293LMS0"/>
<protein>
    <submittedName>
        <fullName evidence="1">Uncharacterized protein</fullName>
    </submittedName>
</protein>